<comment type="caution">
    <text evidence="3">The sequence shown here is derived from an EMBL/GenBank/DDBJ whole genome shotgun (WGS) entry which is preliminary data.</text>
</comment>
<evidence type="ECO:0000313" key="4">
    <source>
        <dbReference type="Proteomes" id="UP000284892"/>
    </source>
</evidence>
<dbReference type="EMBL" id="RAQJ01000002">
    <property type="protein sequence ID" value="RKE95314.1"/>
    <property type="molecule type" value="Genomic_DNA"/>
</dbReference>
<evidence type="ECO:0000259" key="1">
    <source>
        <dbReference type="Pfam" id="PF00534"/>
    </source>
</evidence>
<evidence type="ECO:0000313" key="3">
    <source>
        <dbReference type="EMBL" id="RKE95314.1"/>
    </source>
</evidence>
<dbReference type="SUPFAM" id="SSF53756">
    <property type="entry name" value="UDP-Glycosyltransferase/glycogen phosphorylase"/>
    <property type="match status" value="1"/>
</dbReference>
<dbReference type="Pfam" id="PF00534">
    <property type="entry name" value="Glycos_transf_1"/>
    <property type="match status" value="1"/>
</dbReference>
<evidence type="ECO:0000259" key="2">
    <source>
        <dbReference type="Pfam" id="PF13439"/>
    </source>
</evidence>
<feature type="domain" description="Glycosyl transferase family 1" evidence="1">
    <location>
        <begin position="175"/>
        <end position="338"/>
    </location>
</feature>
<dbReference type="RefSeq" id="WP_120200630.1">
    <property type="nucleotide sequence ID" value="NZ_RAQJ01000002.1"/>
</dbReference>
<dbReference type="PANTHER" id="PTHR12526:SF630">
    <property type="entry name" value="GLYCOSYLTRANSFERASE"/>
    <property type="match status" value="1"/>
</dbReference>
<accession>A0A420DLZ5</accession>
<dbReference type="OrthoDB" id="798298at2"/>
<dbReference type="PANTHER" id="PTHR12526">
    <property type="entry name" value="GLYCOSYLTRANSFERASE"/>
    <property type="match status" value="1"/>
</dbReference>
<dbReference type="Pfam" id="PF13439">
    <property type="entry name" value="Glyco_transf_4"/>
    <property type="match status" value="1"/>
</dbReference>
<dbReference type="CDD" id="cd03820">
    <property type="entry name" value="GT4_AmsD-like"/>
    <property type="match status" value="1"/>
</dbReference>
<organism evidence="3 4">
    <name type="scientific">Ichthyenterobacterium magnum</name>
    <dbReference type="NCBI Taxonomy" id="1230530"/>
    <lineage>
        <taxon>Bacteria</taxon>
        <taxon>Pseudomonadati</taxon>
        <taxon>Bacteroidota</taxon>
        <taxon>Flavobacteriia</taxon>
        <taxon>Flavobacteriales</taxon>
        <taxon>Flavobacteriaceae</taxon>
        <taxon>Ichthyenterobacterium</taxon>
    </lineage>
</organism>
<feature type="domain" description="Glycosyltransferase subfamily 4-like N-terminal" evidence="2">
    <location>
        <begin position="15"/>
        <end position="173"/>
    </location>
</feature>
<dbReference type="Gene3D" id="3.40.50.2000">
    <property type="entry name" value="Glycogen Phosphorylase B"/>
    <property type="match status" value="2"/>
</dbReference>
<dbReference type="InterPro" id="IPR001296">
    <property type="entry name" value="Glyco_trans_1"/>
</dbReference>
<gene>
    <name evidence="3" type="ORF">BXY80_1501</name>
</gene>
<proteinExistence type="predicted"/>
<name>A0A420DLZ5_9FLAO</name>
<dbReference type="InterPro" id="IPR028098">
    <property type="entry name" value="Glyco_trans_4-like_N"/>
</dbReference>
<keyword evidence="3" id="KW-0808">Transferase</keyword>
<reference evidence="3 4" key="1">
    <citation type="submission" date="2018-09" db="EMBL/GenBank/DDBJ databases">
        <title>Genomic Encyclopedia of Archaeal and Bacterial Type Strains, Phase II (KMG-II): from individual species to whole genera.</title>
        <authorList>
            <person name="Goeker M."/>
        </authorList>
    </citation>
    <scope>NUCLEOTIDE SEQUENCE [LARGE SCALE GENOMIC DNA]</scope>
    <source>
        <strain evidence="3 4">DSM 26283</strain>
    </source>
</reference>
<dbReference type="Proteomes" id="UP000284892">
    <property type="component" value="Unassembled WGS sequence"/>
</dbReference>
<protein>
    <submittedName>
        <fullName evidence="3">GalNAc-alpha-(1-&gt;4)-GalNAc-alpha-(1-&gt;3)-diNAcBac-PP-undecaprenol alpha-1,4-N-acetyl-D-galactosaminyltransferase</fullName>
    </submittedName>
</protein>
<sequence>MKKKIAFVIPGLESGGAERVVSTLANELCNKYEIIIITLWDVEPFYHLNNAIKHIKCAEKPLISVNIFQALWNNFLLLKKIKKIISNYEIELTIGFTTTANILATLASKSKKIPCIISERSNPNIYTLNKLWNYLRKKTYKRADFLVVQTKQNQSYFNKFTTNKKLIVLPNPLSKELTRNKKRNPNKDNIILNVGRLDKNKSQDLLIRAFSNIKTDGWRLIFVGDGEEKSNYINLTKSLGIESMVSFVGNDTKVYNYYNSSKIFAFTSQSEGFPNVLTEAMYFQLPCISTNCPNGPSEIINDGINGYLIPINDQFLLEQKLTDLMHSENLCKKFGENAFLSVKKYQTENVVRKWDELILKLI</sequence>
<dbReference type="AlphaFoldDB" id="A0A420DLZ5"/>
<keyword evidence="4" id="KW-1185">Reference proteome</keyword>
<dbReference type="GO" id="GO:0016757">
    <property type="term" value="F:glycosyltransferase activity"/>
    <property type="evidence" value="ECO:0007669"/>
    <property type="project" value="InterPro"/>
</dbReference>